<keyword evidence="4 6" id="KW-1133">Transmembrane helix</keyword>
<dbReference type="Proteomes" id="UP000823960">
    <property type="component" value="Unassembled WGS sequence"/>
</dbReference>
<feature type="transmembrane region" description="Helical" evidence="6">
    <location>
        <begin position="92"/>
        <end position="111"/>
    </location>
</feature>
<protein>
    <submittedName>
        <fullName evidence="7">Tryptophan-rich sensory protein</fullName>
    </submittedName>
</protein>
<dbReference type="PIRSF" id="PIRSF005859">
    <property type="entry name" value="PBR"/>
    <property type="match status" value="1"/>
</dbReference>
<feature type="transmembrane region" description="Helical" evidence="6">
    <location>
        <begin position="64"/>
        <end position="85"/>
    </location>
</feature>
<evidence type="ECO:0000313" key="8">
    <source>
        <dbReference type="Proteomes" id="UP000823960"/>
    </source>
</evidence>
<keyword evidence="5 6" id="KW-0472">Membrane</keyword>
<dbReference type="InterPro" id="IPR004307">
    <property type="entry name" value="TspO_MBR"/>
</dbReference>
<reference evidence="7" key="1">
    <citation type="submission" date="2020-10" db="EMBL/GenBank/DDBJ databases">
        <authorList>
            <person name="Gilroy R."/>
        </authorList>
    </citation>
    <scope>NUCLEOTIDE SEQUENCE</scope>
    <source>
        <strain evidence="7">1370</strain>
    </source>
</reference>
<dbReference type="FunFam" id="1.20.1260.100:FF:000001">
    <property type="entry name" value="translocator protein 2"/>
    <property type="match status" value="1"/>
</dbReference>
<dbReference type="GO" id="GO:0016020">
    <property type="term" value="C:membrane"/>
    <property type="evidence" value="ECO:0007669"/>
    <property type="project" value="UniProtKB-SubCell"/>
</dbReference>
<name>A0A9D1NQT0_9FIRM</name>
<reference evidence="7" key="2">
    <citation type="journal article" date="2021" name="PeerJ">
        <title>Extensive microbial diversity within the chicken gut microbiome revealed by metagenomics and culture.</title>
        <authorList>
            <person name="Gilroy R."/>
            <person name="Ravi A."/>
            <person name="Getino M."/>
            <person name="Pursley I."/>
            <person name="Horton D.L."/>
            <person name="Alikhan N.F."/>
            <person name="Baker D."/>
            <person name="Gharbi K."/>
            <person name="Hall N."/>
            <person name="Watson M."/>
            <person name="Adriaenssens E.M."/>
            <person name="Foster-Nyarko E."/>
            <person name="Jarju S."/>
            <person name="Secka A."/>
            <person name="Antonio M."/>
            <person name="Oren A."/>
            <person name="Chaudhuri R.R."/>
            <person name="La Ragione R."/>
            <person name="Hildebrand F."/>
            <person name="Pallen M.J."/>
        </authorList>
    </citation>
    <scope>NUCLEOTIDE SEQUENCE</scope>
    <source>
        <strain evidence="7">1370</strain>
    </source>
</reference>
<evidence type="ECO:0000256" key="2">
    <source>
        <dbReference type="ARBA" id="ARBA00007524"/>
    </source>
</evidence>
<dbReference type="InterPro" id="IPR038330">
    <property type="entry name" value="TspO/MBR-related_sf"/>
</dbReference>
<evidence type="ECO:0000313" key="7">
    <source>
        <dbReference type="EMBL" id="HIV10434.1"/>
    </source>
</evidence>
<dbReference type="PANTHER" id="PTHR10057">
    <property type="entry name" value="PERIPHERAL-TYPE BENZODIAZEPINE RECEPTOR"/>
    <property type="match status" value="1"/>
</dbReference>
<comment type="caution">
    <text evidence="7">The sequence shown here is derived from an EMBL/GenBank/DDBJ whole genome shotgun (WGS) entry which is preliminary data.</text>
</comment>
<evidence type="ECO:0000256" key="1">
    <source>
        <dbReference type="ARBA" id="ARBA00004141"/>
    </source>
</evidence>
<accession>A0A9D1NQT0</accession>
<dbReference type="PANTHER" id="PTHR10057:SF0">
    <property type="entry name" value="TRANSLOCATOR PROTEIN"/>
    <property type="match status" value="1"/>
</dbReference>
<feature type="transmembrane region" description="Helical" evidence="6">
    <location>
        <begin position="21"/>
        <end position="44"/>
    </location>
</feature>
<dbReference type="Pfam" id="PF03073">
    <property type="entry name" value="TspO_MBR"/>
    <property type="match status" value="1"/>
</dbReference>
<comment type="subcellular location">
    <subcellularLocation>
        <location evidence="1">Membrane</location>
        <topology evidence="1">Multi-pass membrane protein</topology>
    </subcellularLocation>
</comment>
<dbReference type="AlphaFoldDB" id="A0A9D1NQT0"/>
<dbReference type="Gene3D" id="1.20.1260.100">
    <property type="entry name" value="TspO/MBR protein"/>
    <property type="match status" value="1"/>
</dbReference>
<evidence type="ECO:0000256" key="6">
    <source>
        <dbReference type="SAM" id="Phobius"/>
    </source>
</evidence>
<feature type="transmembrane region" description="Helical" evidence="6">
    <location>
        <begin position="149"/>
        <end position="167"/>
    </location>
</feature>
<gene>
    <name evidence="7" type="ORF">IAD28_01905</name>
</gene>
<sequence length="168" mass="19094">MSKLIKGSRRQREPHCQSSRFLWLKKAFCLFFPIICGGAVGYLISEYGKEFVRPPLTPPDTVFYIVWTALYLIMGYSSLLVFCLSGCRLSCLGGYFSQLALNLCWPVSFFIFGHYRLSVLILAALILSLIATISDFLKISKKAARLNYPYLIWCFFALYLNIASALVN</sequence>
<comment type="similarity">
    <text evidence="2">Belongs to the TspO/BZRP family.</text>
</comment>
<dbReference type="CDD" id="cd15904">
    <property type="entry name" value="TSPO_MBR"/>
    <property type="match status" value="1"/>
</dbReference>
<evidence type="ECO:0000256" key="5">
    <source>
        <dbReference type="ARBA" id="ARBA00023136"/>
    </source>
</evidence>
<organism evidence="7 8">
    <name type="scientific">Candidatus Faeciplasma avium</name>
    <dbReference type="NCBI Taxonomy" id="2840798"/>
    <lineage>
        <taxon>Bacteria</taxon>
        <taxon>Bacillati</taxon>
        <taxon>Bacillota</taxon>
        <taxon>Clostridia</taxon>
        <taxon>Eubacteriales</taxon>
        <taxon>Oscillospiraceae</taxon>
        <taxon>Oscillospiraceae incertae sedis</taxon>
        <taxon>Candidatus Faeciplasma</taxon>
    </lineage>
</organism>
<dbReference type="EMBL" id="DVOL01000025">
    <property type="protein sequence ID" value="HIV10434.1"/>
    <property type="molecule type" value="Genomic_DNA"/>
</dbReference>
<dbReference type="GO" id="GO:0033013">
    <property type="term" value="P:tetrapyrrole metabolic process"/>
    <property type="evidence" value="ECO:0007669"/>
    <property type="project" value="UniProtKB-ARBA"/>
</dbReference>
<keyword evidence="3 6" id="KW-0812">Transmembrane</keyword>
<feature type="transmembrane region" description="Helical" evidence="6">
    <location>
        <begin position="117"/>
        <end position="137"/>
    </location>
</feature>
<proteinExistence type="inferred from homology"/>
<evidence type="ECO:0000256" key="3">
    <source>
        <dbReference type="ARBA" id="ARBA00022692"/>
    </source>
</evidence>
<evidence type="ECO:0000256" key="4">
    <source>
        <dbReference type="ARBA" id="ARBA00022989"/>
    </source>
</evidence>